<dbReference type="CDD" id="cd17546">
    <property type="entry name" value="REC_hyHK_CKI1_RcsC-like"/>
    <property type="match status" value="1"/>
</dbReference>
<evidence type="ECO:0000256" key="11">
    <source>
        <dbReference type="ARBA" id="ARBA00022989"/>
    </source>
</evidence>
<evidence type="ECO:0000313" key="21">
    <source>
        <dbReference type="EMBL" id="NYH15841.1"/>
    </source>
</evidence>
<dbReference type="SMART" id="SM00387">
    <property type="entry name" value="HATPase_c"/>
    <property type="match status" value="1"/>
</dbReference>
<dbReference type="Pfam" id="PF00072">
    <property type="entry name" value="Response_reg"/>
    <property type="match status" value="1"/>
</dbReference>
<dbReference type="SMART" id="SM00448">
    <property type="entry name" value="REC"/>
    <property type="match status" value="1"/>
</dbReference>
<keyword evidence="10" id="KW-0067">ATP-binding</keyword>
<keyword evidence="21" id="KW-0238">DNA-binding</keyword>
<sequence>MRSLLTSTGRLRHSVVLRLLAIVLLFSCAVTLLLTALQLYRDYGRGVEAIETRLADIDRSYRDSLGEALWQLNRTELQLQLNGILRLADMRAAEVRETGSSAAPLVVTAGTPASGAVIAREFPIFYRIHGVQQKIGSLYVQATLDNLYHALTQTALVILVSQAAYTFVVALFTIYIISRLVTRHLATIARQVSQYDFRSAHQPFALPRPQPRWPDELDRVVAAFNSMGPRLHEAYLVERDAAAQREARHLAEAANRAKSAFLANMSHELRTPLNGILGYTQILLRDGSQSERQRGAVEAIHRSGEHLLALIDDTLDFARIEAGKLRIEMTDVPLPRVLDTIREIIGVKAEQKRLQFTCEIAPGPACAVRADEQRLRQVLLNLLANALRFTDTGQVSLNVERAASGAVRFCVLDTGIGISTAKLSSIFEPFEQAGSAARRAGGVGLGLAISQQLVRAMGGEIRAESEPGHGSAFWFDLAAATVDSAAPRSAEPGTPSRRVIGYAGARRSVVVIDDEPINRAMVSEFLRQLGFDVREAAGGREGIAMAREETPSLVMTDILMPDMDGLETTRRLRRLPGCHDIPIIAMSANPSWSGEKRSLHAGANAFLPKPVEFDRLQAHLADLLTLEWRCAPPTGSAPVEPPPEPSPALSTAEMETLHRLARLGDMRAIAAWADRITALDARNLPFAVQLRGLVKDYQSKAILLLVETHLDRRRTS</sequence>
<evidence type="ECO:0000256" key="1">
    <source>
        <dbReference type="ARBA" id="ARBA00000085"/>
    </source>
</evidence>
<dbReference type="Gene3D" id="1.10.287.130">
    <property type="match status" value="1"/>
</dbReference>
<dbReference type="PANTHER" id="PTHR43047">
    <property type="entry name" value="TWO-COMPONENT HISTIDINE PROTEIN KINASE"/>
    <property type="match status" value="1"/>
</dbReference>
<dbReference type="Pfam" id="PF02518">
    <property type="entry name" value="HATPase_c"/>
    <property type="match status" value="1"/>
</dbReference>
<dbReference type="Proteomes" id="UP000572540">
    <property type="component" value="Unassembled WGS sequence"/>
</dbReference>
<evidence type="ECO:0000256" key="12">
    <source>
        <dbReference type="ARBA" id="ARBA00023012"/>
    </source>
</evidence>
<dbReference type="RefSeq" id="WP_257031729.1">
    <property type="nucleotide sequence ID" value="NZ_JACCAU010000001.1"/>
</dbReference>
<feature type="modified residue" description="4-aspartylphosphate" evidence="17">
    <location>
        <position position="557"/>
    </location>
</feature>
<evidence type="ECO:0000256" key="13">
    <source>
        <dbReference type="ARBA" id="ARBA00023026"/>
    </source>
</evidence>
<dbReference type="InterPro" id="IPR005467">
    <property type="entry name" value="His_kinase_dom"/>
</dbReference>
<dbReference type="InterPro" id="IPR004358">
    <property type="entry name" value="Sig_transdc_His_kin-like_C"/>
</dbReference>
<keyword evidence="6 18" id="KW-0812">Transmembrane</keyword>
<evidence type="ECO:0000313" key="22">
    <source>
        <dbReference type="Proteomes" id="UP000572540"/>
    </source>
</evidence>
<dbReference type="InterPro" id="IPR003661">
    <property type="entry name" value="HisK_dim/P_dom"/>
</dbReference>
<dbReference type="AlphaFoldDB" id="A0A7Y9W8Y1"/>
<protein>
    <recommendedName>
        <fullName evidence="16">Virulence sensor protein BvgS</fullName>
        <ecNumber evidence="3">2.7.13.3</ecNumber>
    </recommendedName>
</protein>
<evidence type="ECO:0000256" key="4">
    <source>
        <dbReference type="ARBA" id="ARBA00022553"/>
    </source>
</evidence>
<evidence type="ECO:0000256" key="18">
    <source>
        <dbReference type="SAM" id="Phobius"/>
    </source>
</evidence>
<evidence type="ECO:0000256" key="8">
    <source>
        <dbReference type="ARBA" id="ARBA00022741"/>
    </source>
</evidence>
<dbReference type="GO" id="GO:0016020">
    <property type="term" value="C:membrane"/>
    <property type="evidence" value="ECO:0007669"/>
    <property type="project" value="UniProtKB-SubCell"/>
</dbReference>
<reference evidence="21 22" key="1">
    <citation type="submission" date="2020-07" db="EMBL/GenBank/DDBJ databases">
        <title>Exploring microbial biodiversity for novel pathways involved in the catabolism of aromatic compounds derived from lignin.</title>
        <authorList>
            <person name="Elkins J."/>
        </authorList>
    </citation>
    <scope>NUCLEOTIDE SEQUENCE [LARGE SCALE GENOMIC DNA]</scope>
    <source>
        <strain evidence="21 22">H2C3B</strain>
    </source>
</reference>
<dbReference type="InterPro" id="IPR036890">
    <property type="entry name" value="HATPase_C_sf"/>
</dbReference>
<feature type="transmembrane region" description="Helical" evidence="18">
    <location>
        <begin position="15"/>
        <end position="37"/>
    </location>
</feature>
<comment type="caution">
    <text evidence="21">The sequence shown here is derived from an EMBL/GenBank/DDBJ whole genome shotgun (WGS) entry which is preliminary data.</text>
</comment>
<dbReference type="GO" id="GO:0003677">
    <property type="term" value="F:DNA binding"/>
    <property type="evidence" value="ECO:0007669"/>
    <property type="project" value="UniProtKB-KW"/>
</dbReference>
<evidence type="ECO:0000259" key="19">
    <source>
        <dbReference type="PROSITE" id="PS50109"/>
    </source>
</evidence>
<evidence type="ECO:0000256" key="7">
    <source>
        <dbReference type="ARBA" id="ARBA00022729"/>
    </source>
</evidence>
<evidence type="ECO:0000259" key="20">
    <source>
        <dbReference type="PROSITE" id="PS50110"/>
    </source>
</evidence>
<dbReference type="SUPFAM" id="SSF52172">
    <property type="entry name" value="CheY-like"/>
    <property type="match status" value="1"/>
</dbReference>
<dbReference type="InterPro" id="IPR011006">
    <property type="entry name" value="CheY-like_superfamily"/>
</dbReference>
<dbReference type="Gene3D" id="3.40.50.2300">
    <property type="match status" value="1"/>
</dbReference>
<evidence type="ECO:0000256" key="5">
    <source>
        <dbReference type="ARBA" id="ARBA00022679"/>
    </source>
</evidence>
<keyword evidence="13" id="KW-0843">Virulence</keyword>
<keyword evidence="5" id="KW-0808">Transferase</keyword>
<keyword evidence="12" id="KW-0902">Two-component regulatory system</keyword>
<dbReference type="EMBL" id="JACCAU010000001">
    <property type="protein sequence ID" value="NYH15841.1"/>
    <property type="molecule type" value="Genomic_DNA"/>
</dbReference>
<evidence type="ECO:0000256" key="17">
    <source>
        <dbReference type="PROSITE-ProRule" id="PRU00169"/>
    </source>
</evidence>
<dbReference type="GO" id="GO:0005524">
    <property type="term" value="F:ATP binding"/>
    <property type="evidence" value="ECO:0007669"/>
    <property type="project" value="UniProtKB-KW"/>
</dbReference>
<evidence type="ECO:0000256" key="15">
    <source>
        <dbReference type="ARBA" id="ARBA00058004"/>
    </source>
</evidence>
<dbReference type="InterPro" id="IPR033414">
    <property type="entry name" value="Sensor_dom"/>
</dbReference>
<dbReference type="SUPFAM" id="SSF55874">
    <property type="entry name" value="ATPase domain of HSP90 chaperone/DNA topoisomerase II/histidine kinase"/>
    <property type="match status" value="1"/>
</dbReference>
<evidence type="ECO:0000256" key="10">
    <source>
        <dbReference type="ARBA" id="ARBA00022840"/>
    </source>
</evidence>
<organism evidence="21 22">
    <name type="scientific">Paraburkholderia bryophila</name>
    <dbReference type="NCBI Taxonomy" id="420952"/>
    <lineage>
        <taxon>Bacteria</taxon>
        <taxon>Pseudomonadati</taxon>
        <taxon>Pseudomonadota</taxon>
        <taxon>Betaproteobacteria</taxon>
        <taxon>Burkholderiales</taxon>
        <taxon>Burkholderiaceae</taxon>
        <taxon>Paraburkholderia</taxon>
    </lineage>
</organism>
<gene>
    <name evidence="21" type="ORF">GGD41_003069</name>
</gene>
<dbReference type="Pfam" id="PF17149">
    <property type="entry name" value="CHASE5"/>
    <property type="match status" value="1"/>
</dbReference>
<feature type="transmembrane region" description="Helical" evidence="18">
    <location>
        <begin position="156"/>
        <end position="177"/>
    </location>
</feature>
<feature type="domain" description="Histidine kinase" evidence="19">
    <location>
        <begin position="264"/>
        <end position="481"/>
    </location>
</feature>
<dbReference type="PANTHER" id="PTHR43047:SF64">
    <property type="entry name" value="HISTIDINE KINASE CONTAINING CHEY-HOMOLOGOUS RECEIVER DOMAIN AND PAS DOMAIN-RELATED"/>
    <property type="match status" value="1"/>
</dbReference>
<dbReference type="Gene3D" id="3.30.565.10">
    <property type="entry name" value="Histidine kinase-like ATPase, C-terminal domain"/>
    <property type="match status" value="1"/>
</dbReference>
<comment type="catalytic activity">
    <reaction evidence="1">
        <text>ATP + protein L-histidine = ADP + protein N-phospho-L-histidine.</text>
        <dbReference type="EC" id="2.7.13.3"/>
    </reaction>
</comment>
<name>A0A7Y9W8Y1_9BURK</name>
<evidence type="ECO:0000256" key="9">
    <source>
        <dbReference type="ARBA" id="ARBA00022777"/>
    </source>
</evidence>
<keyword evidence="8" id="KW-0547">Nucleotide-binding</keyword>
<dbReference type="PROSITE" id="PS50109">
    <property type="entry name" value="HIS_KIN"/>
    <property type="match status" value="1"/>
</dbReference>
<keyword evidence="7" id="KW-0732">Signal</keyword>
<dbReference type="EC" id="2.7.13.3" evidence="3"/>
<evidence type="ECO:0000256" key="14">
    <source>
        <dbReference type="ARBA" id="ARBA00023136"/>
    </source>
</evidence>
<feature type="domain" description="Response regulatory" evidence="20">
    <location>
        <begin position="508"/>
        <end position="624"/>
    </location>
</feature>
<dbReference type="InterPro" id="IPR036097">
    <property type="entry name" value="HisK_dim/P_sf"/>
</dbReference>
<accession>A0A7Y9W8Y1</accession>
<proteinExistence type="predicted"/>
<keyword evidence="11 18" id="KW-1133">Transmembrane helix</keyword>
<dbReference type="SMART" id="SM00388">
    <property type="entry name" value="HisKA"/>
    <property type="match status" value="1"/>
</dbReference>
<comment type="function">
    <text evidence="15">Member of the two-component regulatory system BvgS/BvgA. Phosphorylates BvgA via a four-step phosphorelay in response to environmental signals.</text>
</comment>
<dbReference type="CDD" id="cd00082">
    <property type="entry name" value="HisKA"/>
    <property type="match status" value="1"/>
</dbReference>
<dbReference type="FunFam" id="3.30.565.10:FF:000010">
    <property type="entry name" value="Sensor histidine kinase RcsC"/>
    <property type="match status" value="1"/>
</dbReference>
<keyword evidence="4 17" id="KW-0597">Phosphoprotein</keyword>
<keyword evidence="14 18" id="KW-0472">Membrane</keyword>
<dbReference type="SUPFAM" id="SSF47384">
    <property type="entry name" value="Homodimeric domain of signal transducing histidine kinase"/>
    <property type="match status" value="1"/>
</dbReference>
<dbReference type="PROSITE" id="PS50110">
    <property type="entry name" value="RESPONSE_REGULATORY"/>
    <property type="match status" value="1"/>
</dbReference>
<dbReference type="FunFam" id="1.10.287.130:FF:000004">
    <property type="entry name" value="Ethylene receptor 1"/>
    <property type="match status" value="1"/>
</dbReference>
<dbReference type="InterPro" id="IPR001789">
    <property type="entry name" value="Sig_transdc_resp-reg_receiver"/>
</dbReference>
<evidence type="ECO:0000256" key="16">
    <source>
        <dbReference type="ARBA" id="ARBA00070152"/>
    </source>
</evidence>
<evidence type="ECO:0000256" key="2">
    <source>
        <dbReference type="ARBA" id="ARBA00004370"/>
    </source>
</evidence>
<comment type="subcellular location">
    <subcellularLocation>
        <location evidence="2">Membrane</location>
    </subcellularLocation>
</comment>
<evidence type="ECO:0000256" key="6">
    <source>
        <dbReference type="ARBA" id="ARBA00022692"/>
    </source>
</evidence>
<dbReference type="Pfam" id="PF00512">
    <property type="entry name" value="HisKA"/>
    <property type="match status" value="1"/>
</dbReference>
<evidence type="ECO:0000256" key="3">
    <source>
        <dbReference type="ARBA" id="ARBA00012438"/>
    </source>
</evidence>
<dbReference type="CDD" id="cd16922">
    <property type="entry name" value="HATPase_EvgS-ArcB-TorS-like"/>
    <property type="match status" value="1"/>
</dbReference>
<dbReference type="GO" id="GO:0000155">
    <property type="term" value="F:phosphorelay sensor kinase activity"/>
    <property type="evidence" value="ECO:0007669"/>
    <property type="project" value="InterPro"/>
</dbReference>
<keyword evidence="9 21" id="KW-0418">Kinase</keyword>
<dbReference type="InterPro" id="IPR003594">
    <property type="entry name" value="HATPase_dom"/>
</dbReference>
<dbReference type="PRINTS" id="PR00344">
    <property type="entry name" value="BCTRLSENSOR"/>
</dbReference>